<feature type="domain" description="Pseudouridine synthase I TruA alpha/beta" evidence="8">
    <location>
        <begin position="9"/>
        <end position="104"/>
    </location>
</feature>
<evidence type="ECO:0000256" key="4">
    <source>
        <dbReference type="HAMAP-Rule" id="MF_00171"/>
    </source>
</evidence>
<reference evidence="9 10" key="1">
    <citation type="journal article" date="2012" name="J. Bacteriol.">
        <title>Draft Genome Sequences for Two Metal-Reducing Pelosinus fermentans Strains Isolated from a Cr(VI)-Contaminated Site and for Type Strain R7.</title>
        <authorList>
            <person name="Brown S.D."/>
            <person name="Podar M."/>
            <person name="Klingeman D.M."/>
            <person name="Johnson C.M."/>
            <person name="Yang Z.K."/>
            <person name="Utturkar S.M."/>
            <person name="Land M.L."/>
            <person name="Mosher J.J."/>
            <person name="Hurt R.A.Jr."/>
            <person name="Phelps T.J."/>
            <person name="Palumbo A.V."/>
            <person name="Arkin A.P."/>
            <person name="Hazen T.C."/>
            <person name="Elias D.A."/>
        </authorList>
    </citation>
    <scope>NUCLEOTIDE SEQUENCE [LARGE SCALE GENOMIC DNA]</scope>
    <source>
        <strain evidence="9 10">B4</strain>
    </source>
</reference>
<dbReference type="Gene3D" id="3.30.70.580">
    <property type="entry name" value="Pseudouridine synthase I, catalytic domain, N-terminal subdomain"/>
    <property type="match status" value="1"/>
</dbReference>
<comment type="caution">
    <text evidence="9">The sequence shown here is derived from an EMBL/GenBank/DDBJ whole genome shotgun (WGS) entry which is preliminary data.</text>
</comment>
<keyword evidence="3 4" id="KW-0413">Isomerase</keyword>
<dbReference type="EMBL" id="AKVJ01000066">
    <property type="protein sequence ID" value="EIW16516.1"/>
    <property type="molecule type" value="Genomic_DNA"/>
</dbReference>
<dbReference type="NCBIfam" id="TIGR00071">
    <property type="entry name" value="hisT_truA"/>
    <property type="match status" value="1"/>
</dbReference>
<dbReference type="HAMAP" id="MF_00171">
    <property type="entry name" value="TruA"/>
    <property type="match status" value="1"/>
</dbReference>
<evidence type="ECO:0000256" key="3">
    <source>
        <dbReference type="ARBA" id="ARBA00023235"/>
    </source>
</evidence>
<dbReference type="OrthoDB" id="9811823at2"/>
<proteinExistence type="inferred from homology"/>
<dbReference type="GO" id="GO:0031119">
    <property type="term" value="P:tRNA pseudouridine synthesis"/>
    <property type="evidence" value="ECO:0007669"/>
    <property type="project" value="UniProtKB-UniRule"/>
</dbReference>
<dbReference type="PANTHER" id="PTHR11142">
    <property type="entry name" value="PSEUDOURIDYLATE SYNTHASE"/>
    <property type="match status" value="1"/>
</dbReference>
<dbReference type="PIRSF" id="PIRSF001430">
    <property type="entry name" value="tRNA_psdUrid_synth"/>
    <property type="match status" value="1"/>
</dbReference>
<comment type="similarity">
    <text evidence="1 4 7">Belongs to the tRNA pseudouridine synthase TruA family.</text>
</comment>
<dbReference type="Proteomes" id="UP000004324">
    <property type="component" value="Unassembled WGS sequence"/>
</dbReference>
<dbReference type="InterPro" id="IPR020095">
    <property type="entry name" value="PsdUridine_synth_TruA_C"/>
</dbReference>
<feature type="binding site" evidence="4 6">
    <location>
        <position position="110"/>
    </location>
    <ligand>
        <name>substrate</name>
    </ligand>
</feature>
<evidence type="ECO:0000256" key="5">
    <source>
        <dbReference type="PIRSR" id="PIRSR001430-1"/>
    </source>
</evidence>
<dbReference type="RefSeq" id="WP_007937657.1">
    <property type="nucleotide sequence ID" value="NZ_AKVJ01000066.1"/>
</dbReference>
<evidence type="ECO:0000256" key="1">
    <source>
        <dbReference type="ARBA" id="ARBA00009375"/>
    </source>
</evidence>
<dbReference type="InterPro" id="IPR020097">
    <property type="entry name" value="PsdUridine_synth_TruA_a/b_dom"/>
</dbReference>
<dbReference type="InterPro" id="IPR001406">
    <property type="entry name" value="PsdUridine_synth_TruA"/>
</dbReference>
<feature type="domain" description="Pseudouridine synthase I TruA alpha/beta" evidence="8">
    <location>
        <begin position="143"/>
        <end position="244"/>
    </location>
</feature>
<dbReference type="PATRIC" id="fig|1149862.3.peg.4044"/>
<dbReference type="FunFam" id="3.30.70.580:FF:000001">
    <property type="entry name" value="tRNA pseudouridine synthase A"/>
    <property type="match status" value="1"/>
</dbReference>
<dbReference type="AlphaFoldDB" id="I9L8C3"/>
<keyword evidence="10" id="KW-1185">Reference proteome</keyword>
<evidence type="ECO:0000259" key="8">
    <source>
        <dbReference type="Pfam" id="PF01416"/>
    </source>
</evidence>
<dbReference type="CDD" id="cd02570">
    <property type="entry name" value="PseudoU_synth_EcTruA"/>
    <property type="match status" value="1"/>
</dbReference>
<evidence type="ECO:0000256" key="2">
    <source>
        <dbReference type="ARBA" id="ARBA00022694"/>
    </source>
</evidence>
<sequence>MRNIKLTLAYDGTAYHGFQRQINAIGIQQVLEDKLAKIVGHTFRIHMAGRTDSGVHAYGQVVNFKTTSTIPVDRIAIASRSLLPYDIVVLDAEEVPDSFDAQYSAQSKIYVYKIYQHTVPNPFLRNLVWTIPQTLDVSAMEEAAQIIIGTHDFSAFRASGGASVSPIRTIMAVECQLQDRILELSFWGNGFLYHMVRNITGTLVNVGLGKTSLEKFKTIFEGRDRKKAGATAPAHGLYLKEVRY</sequence>
<evidence type="ECO:0000313" key="9">
    <source>
        <dbReference type="EMBL" id="EIW16516.1"/>
    </source>
</evidence>
<comment type="function">
    <text evidence="4">Formation of pseudouridine at positions 38, 39 and 40 in the anticodon stem and loop of transfer RNAs.</text>
</comment>
<gene>
    <name evidence="4" type="primary">truA</name>
    <name evidence="9" type="ORF">FB4_1027</name>
</gene>
<dbReference type="PANTHER" id="PTHR11142:SF0">
    <property type="entry name" value="TRNA PSEUDOURIDINE SYNTHASE-LIKE 1"/>
    <property type="match status" value="1"/>
</dbReference>
<organism evidence="9 10">
    <name type="scientific">Pelosinus fermentans B4</name>
    <dbReference type="NCBI Taxonomy" id="1149862"/>
    <lineage>
        <taxon>Bacteria</taxon>
        <taxon>Bacillati</taxon>
        <taxon>Bacillota</taxon>
        <taxon>Negativicutes</taxon>
        <taxon>Selenomonadales</taxon>
        <taxon>Sporomusaceae</taxon>
        <taxon>Pelosinus</taxon>
    </lineage>
</organism>
<dbReference type="Gene3D" id="3.30.70.660">
    <property type="entry name" value="Pseudouridine synthase I, catalytic domain, C-terminal subdomain"/>
    <property type="match status" value="1"/>
</dbReference>
<evidence type="ECO:0000256" key="6">
    <source>
        <dbReference type="PIRSR" id="PIRSR001430-2"/>
    </source>
</evidence>
<feature type="active site" description="Nucleophile" evidence="4 5">
    <location>
        <position position="52"/>
    </location>
</feature>
<keyword evidence="2 4" id="KW-0819">tRNA processing</keyword>
<comment type="subunit">
    <text evidence="4">Homodimer.</text>
</comment>
<dbReference type="SUPFAM" id="SSF55120">
    <property type="entry name" value="Pseudouridine synthase"/>
    <property type="match status" value="1"/>
</dbReference>
<dbReference type="GO" id="GO:0160147">
    <property type="term" value="F:tRNA pseudouridine(38-40) synthase activity"/>
    <property type="evidence" value="ECO:0007669"/>
    <property type="project" value="UniProtKB-EC"/>
</dbReference>
<protein>
    <recommendedName>
        <fullName evidence="4">tRNA pseudouridine synthase A</fullName>
        <ecNumber evidence="4">5.4.99.12</ecNumber>
    </recommendedName>
    <alternativeName>
        <fullName evidence="4">tRNA pseudouridine(38-40) synthase</fullName>
    </alternativeName>
    <alternativeName>
        <fullName evidence="4">tRNA pseudouridylate synthase I</fullName>
    </alternativeName>
    <alternativeName>
        <fullName evidence="4">tRNA-uridine isomerase I</fullName>
    </alternativeName>
</protein>
<dbReference type="EC" id="5.4.99.12" evidence="4"/>
<evidence type="ECO:0000313" key="10">
    <source>
        <dbReference type="Proteomes" id="UP000004324"/>
    </source>
</evidence>
<dbReference type="InterPro" id="IPR020094">
    <property type="entry name" value="TruA/RsuA/RluB/E/F_N"/>
</dbReference>
<dbReference type="Pfam" id="PF01416">
    <property type="entry name" value="PseudoU_synth_1"/>
    <property type="match status" value="2"/>
</dbReference>
<comment type="catalytic activity">
    <reaction evidence="4 7">
        <text>uridine(38/39/40) in tRNA = pseudouridine(38/39/40) in tRNA</text>
        <dbReference type="Rhea" id="RHEA:22376"/>
        <dbReference type="Rhea" id="RHEA-COMP:10085"/>
        <dbReference type="Rhea" id="RHEA-COMP:10087"/>
        <dbReference type="ChEBI" id="CHEBI:65314"/>
        <dbReference type="ChEBI" id="CHEBI:65315"/>
        <dbReference type="EC" id="5.4.99.12"/>
    </reaction>
</comment>
<name>I9L8C3_9FIRM</name>
<dbReference type="GO" id="GO:0003723">
    <property type="term" value="F:RNA binding"/>
    <property type="evidence" value="ECO:0007669"/>
    <property type="project" value="InterPro"/>
</dbReference>
<comment type="caution">
    <text evidence="4">Lacks conserved residue(s) required for the propagation of feature annotation.</text>
</comment>
<dbReference type="InterPro" id="IPR020103">
    <property type="entry name" value="PsdUridine_synth_cat_dom_sf"/>
</dbReference>
<evidence type="ECO:0000256" key="7">
    <source>
        <dbReference type="RuleBase" id="RU003792"/>
    </source>
</evidence>
<accession>I9L8C3</accession>